<dbReference type="InterPro" id="IPR001279">
    <property type="entry name" value="Metallo-B-lactamas"/>
</dbReference>
<accession>A0ABR7BM61</accession>
<evidence type="ECO:0000313" key="3">
    <source>
        <dbReference type="Proteomes" id="UP000622448"/>
    </source>
</evidence>
<dbReference type="Gene3D" id="3.60.15.10">
    <property type="entry name" value="Ribonuclease Z/Hydroxyacylglutathione hydrolase-like"/>
    <property type="match status" value="1"/>
</dbReference>
<proteinExistence type="predicted"/>
<protein>
    <submittedName>
        <fullName evidence="2">MBL fold metallo-hydrolase</fullName>
    </submittedName>
</protein>
<dbReference type="InterPro" id="IPR050855">
    <property type="entry name" value="NDM-1-like"/>
</dbReference>
<dbReference type="SUPFAM" id="SSF56281">
    <property type="entry name" value="Metallo-hydrolase/oxidoreductase"/>
    <property type="match status" value="1"/>
</dbReference>
<feature type="domain" description="Metallo-beta-lactamase" evidence="1">
    <location>
        <begin position="26"/>
        <end position="234"/>
    </location>
</feature>
<organism evidence="2 3">
    <name type="scientific">Eggerthella hominis</name>
    <dbReference type="NCBI Taxonomy" id="2763043"/>
    <lineage>
        <taxon>Bacteria</taxon>
        <taxon>Bacillati</taxon>
        <taxon>Actinomycetota</taxon>
        <taxon>Coriobacteriia</taxon>
        <taxon>Eggerthellales</taxon>
        <taxon>Eggerthellaceae</taxon>
        <taxon>Eggerthella</taxon>
    </lineage>
</organism>
<name>A0ABR7BM61_9ACTN</name>
<dbReference type="Pfam" id="PF00753">
    <property type="entry name" value="Lactamase_B"/>
    <property type="match status" value="1"/>
</dbReference>
<dbReference type="Proteomes" id="UP000622448">
    <property type="component" value="Unassembled WGS sequence"/>
</dbReference>
<dbReference type="PANTHER" id="PTHR42951">
    <property type="entry name" value="METALLO-BETA-LACTAMASE DOMAIN-CONTAINING"/>
    <property type="match status" value="1"/>
</dbReference>
<reference evidence="2 3" key="1">
    <citation type="submission" date="2020-08" db="EMBL/GenBank/DDBJ databases">
        <title>Genome public.</title>
        <authorList>
            <person name="Liu C."/>
            <person name="Sun Q."/>
        </authorList>
    </citation>
    <scope>NUCLEOTIDE SEQUENCE [LARGE SCALE GENOMIC DNA]</scope>
    <source>
        <strain evidence="2 3">NSJ-70</strain>
    </source>
</reference>
<dbReference type="EMBL" id="JACOOA010000001">
    <property type="protein sequence ID" value="MBC5582695.1"/>
    <property type="molecule type" value="Genomic_DNA"/>
</dbReference>
<evidence type="ECO:0000259" key="1">
    <source>
        <dbReference type="SMART" id="SM00849"/>
    </source>
</evidence>
<evidence type="ECO:0000313" key="2">
    <source>
        <dbReference type="EMBL" id="MBC5582695.1"/>
    </source>
</evidence>
<dbReference type="PANTHER" id="PTHR42951:SF4">
    <property type="entry name" value="ACYL-COENZYME A THIOESTERASE MBLAC2"/>
    <property type="match status" value="1"/>
</dbReference>
<sequence length="328" mass="36215">MAFVQVHSDPDVFEVRVPFENISTSDTNCFIVQDGDDALVIDTGAPSDEGCAILDAALDELGVDRARLRFFLTHLHLDHAGLVDRVALPGAKLYVSPVDFEAVRASRAASSYDAARRAFVAEGVSPSDASGYARYAVEPRLFDASRLTLVPSCEGDVVEVGRWRLRVVETPGHTPGHLALYEPESRILFGGDHVLFVISPSIALFPGGADGLQAYLDSLAKVRRLGVKRLFVSHGDERDDFDARIDWLAAHHLERLEETRGIVSAQPGLTGEGVIRAIRWNVPFDTWEEISFVQRWCIVTEGVVILNHLVDRGLVRREPDEAGVNRYF</sequence>
<gene>
    <name evidence="2" type="ORF">H8S61_00570</name>
</gene>
<keyword evidence="3" id="KW-1185">Reference proteome</keyword>
<dbReference type="InterPro" id="IPR036866">
    <property type="entry name" value="RibonucZ/Hydroxyglut_hydro"/>
</dbReference>
<dbReference type="SMART" id="SM00849">
    <property type="entry name" value="Lactamase_B"/>
    <property type="match status" value="1"/>
</dbReference>
<dbReference type="RefSeq" id="WP_186937564.1">
    <property type="nucleotide sequence ID" value="NZ_JACOOA010000001.1"/>
</dbReference>
<comment type="caution">
    <text evidence="2">The sequence shown here is derived from an EMBL/GenBank/DDBJ whole genome shotgun (WGS) entry which is preliminary data.</text>
</comment>